<gene>
    <name evidence="2" type="ORF">DPX16_23733</name>
</gene>
<dbReference type="PANTHER" id="PTHR47501">
    <property type="entry name" value="TRANSPOSASE-RELATED"/>
    <property type="match status" value="1"/>
</dbReference>
<sequence length="301" mass="33367">MINACRDDIYGSEQRAFARQLFDPYKPLGVVFMDLDDKPEGAVDEGAPGHIISACPIRLPRPMVSAIFPSTNKMKPLTTIVKLTAADVSIPVTTLLDSGSARNFILGALCRQLNLNLKTTATPATYQIHSITGKPHCTVKFIEQVTPGDEKQRAGGPRPPKQQKLDFGAKPVSGGELKKLVGQFVVEEMLPLNTVDSRNKIPTTVNAALPHRTAFSSYMEEEYAVMERNLKAALNEVDFVATTADIWTANNRSYMGVTLHWISRSTLERNKAVGEFAADTRMMLLVQRSKTFTLRMDYYTK</sequence>
<dbReference type="Proteomes" id="UP000281406">
    <property type="component" value="Unassembled WGS sequence"/>
</dbReference>
<keyword evidence="3" id="KW-1185">Reference proteome</keyword>
<feature type="region of interest" description="Disordered" evidence="1">
    <location>
        <begin position="146"/>
        <end position="170"/>
    </location>
</feature>
<dbReference type="EMBL" id="RJVU01049044">
    <property type="protein sequence ID" value="ROL42975.1"/>
    <property type="molecule type" value="Genomic_DNA"/>
</dbReference>
<comment type="caution">
    <text evidence="2">The sequence shown here is derived from an EMBL/GenBank/DDBJ whole genome shotgun (WGS) entry which is preliminary data.</text>
</comment>
<dbReference type="AlphaFoldDB" id="A0A3N0Y9P9"/>
<evidence type="ECO:0000313" key="2">
    <source>
        <dbReference type="EMBL" id="ROL42975.1"/>
    </source>
</evidence>
<evidence type="ECO:0000256" key="1">
    <source>
        <dbReference type="SAM" id="MobiDB-lite"/>
    </source>
</evidence>
<dbReference type="OrthoDB" id="8942758at2759"/>
<dbReference type="PANTHER" id="PTHR47501:SF7">
    <property type="entry name" value="TRANSPOSASE"/>
    <property type="match status" value="1"/>
</dbReference>
<proteinExistence type="predicted"/>
<organism evidence="2 3">
    <name type="scientific">Anabarilius grahami</name>
    <name type="common">Kanglang fish</name>
    <name type="synonym">Barilius grahami</name>
    <dbReference type="NCBI Taxonomy" id="495550"/>
    <lineage>
        <taxon>Eukaryota</taxon>
        <taxon>Metazoa</taxon>
        <taxon>Chordata</taxon>
        <taxon>Craniata</taxon>
        <taxon>Vertebrata</taxon>
        <taxon>Euteleostomi</taxon>
        <taxon>Actinopterygii</taxon>
        <taxon>Neopterygii</taxon>
        <taxon>Teleostei</taxon>
        <taxon>Ostariophysi</taxon>
        <taxon>Cypriniformes</taxon>
        <taxon>Xenocyprididae</taxon>
        <taxon>Xenocypridinae</taxon>
        <taxon>Xenocypridinae incertae sedis</taxon>
        <taxon>Anabarilius</taxon>
    </lineage>
</organism>
<reference evidence="2 3" key="1">
    <citation type="submission" date="2018-10" db="EMBL/GenBank/DDBJ databases">
        <title>Genome assembly for a Yunnan-Guizhou Plateau 3E fish, Anabarilius grahami (Regan), and its evolutionary and genetic applications.</title>
        <authorList>
            <person name="Jiang W."/>
        </authorList>
    </citation>
    <scope>NUCLEOTIDE SEQUENCE [LARGE SCALE GENOMIC DNA]</scope>
    <source>
        <strain evidence="2">AG-KIZ</strain>
        <tissue evidence="2">Muscle</tissue>
    </source>
</reference>
<evidence type="ECO:0000313" key="3">
    <source>
        <dbReference type="Proteomes" id="UP000281406"/>
    </source>
</evidence>
<protein>
    <recommendedName>
        <fullName evidence="4">Zinc finger BED domain-containing protein 1</fullName>
    </recommendedName>
</protein>
<accession>A0A3N0Y9P9</accession>
<evidence type="ECO:0008006" key="4">
    <source>
        <dbReference type="Google" id="ProtNLM"/>
    </source>
</evidence>
<name>A0A3N0Y9P9_ANAGA</name>